<keyword evidence="4 6" id="KW-0472">Membrane</keyword>
<gene>
    <name evidence="8" type="ORF">TEK04_15915</name>
</gene>
<reference evidence="8 9" key="1">
    <citation type="submission" date="2024-03" db="EMBL/GenBank/DDBJ databases">
        <title>Draft genome sequence of Klenkia sp. LSe6-5.</title>
        <authorList>
            <person name="Duangmal K."/>
            <person name="Chantavorakit T."/>
        </authorList>
    </citation>
    <scope>NUCLEOTIDE SEQUENCE [LARGE SCALE GENOMIC DNA]</scope>
    <source>
        <strain evidence="8 9">LSe6-5</strain>
    </source>
</reference>
<feature type="transmembrane region" description="Helical" evidence="6">
    <location>
        <begin position="378"/>
        <end position="396"/>
    </location>
</feature>
<dbReference type="RefSeq" id="WP_336405335.1">
    <property type="nucleotide sequence ID" value="NZ_JBAPLU010000018.1"/>
</dbReference>
<feature type="transmembrane region" description="Helical" evidence="6">
    <location>
        <begin position="224"/>
        <end position="242"/>
    </location>
</feature>
<evidence type="ECO:0000256" key="2">
    <source>
        <dbReference type="ARBA" id="ARBA00022692"/>
    </source>
</evidence>
<dbReference type="PANTHER" id="PTHR37422:SF13">
    <property type="entry name" value="LIPOPOLYSACCHARIDE BIOSYNTHESIS PROTEIN PA4999-RELATED"/>
    <property type="match status" value="1"/>
</dbReference>
<keyword evidence="9" id="KW-1185">Reference proteome</keyword>
<dbReference type="GO" id="GO:0016874">
    <property type="term" value="F:ligase activity"/>
    <property type="evidence" value="ECO:0007669"/>
    <property type="project" value="UniProtKB-KW"/>
</dbReference>
<dbReference type="Pfam" id="PF04932">
    <property type="entry name" value="Wzy_C"/>
    <property type="match status" value="1"/>
</dbReference>
<protein>
    <submittedName>
        <fullName evidence="8">O-antigen ligase family protein</fullName>
    </submittedName>
</protein>
<feature type="transmembrane region" description="Helical" evidence="6">
    <location>
        <begin position="254"/>
        <end position="274"/>
    </location>
</feature>
<dbReference type="InterPro" id="IPR051533">
    <property type="entry name" value="WaaL-like"/>
</dbReference>
<feature type="transmembrane region" description="Helical" evidence="6">
    <location>
        <begin position="178"/>
        <end position="195"/>
    </location>
</feature>
<sequence>MLSVAVLLAPAALVVGAAAVRAGLQAPVLFLVALVVLLPFGDQSIASQSLVHLVSVAATVGVVVALALRRELGRRGSWLILALSVFVGSAFLSTTMSVAPARSLVVATTYLFGLGVAWALSRTCTTWEALRFVATTLALVGGAVGFIAVADLGQLRGALGGNVVEGRATSVFTQPNELGAFCAATLLIAVGCSVAHRRTAWIWACRAAAVGATVGLALSFSRGAWIGAAAGVAVLVVLLPGLRRPVLRAATAGLVLLATGATVAGNTPVLQLLLKRLDSLTAPSNPYDERPAIWSEAIHQIGQSPLLGTGPGAFAEKSVADQSVLRSDPAAHAHSLFLAVTSEQGAFGLLALVLVIGLVVAVARRVRAVSGVDLGARPGHAALTAGLIGALASVLGQGLTDQPAGNPIVGTGLWVVLGLTAAAGSLLSSPQDDRIRWDGGHPLEVSSKVSDGGPAVRTAMLDTGPPAVDPRSNP</sequence>
<dbReference type="PANTHER" id="PTHR37422">
    <property type="entry name" value="TEICHURONIC ACID BIOSYNTHESIS PROTEIN TUAE"/>
    <property type="match status" value="1"/>
</dbReference>
<proteinExistence type="predicted"/>
<evidence type="ECO:0000256" key="5">
    <source>
        <dbReference type="SAM" id="MobiDB-lite"/>
    </source>
</evidence>
<feature type="transmembrane region" description="Helical" evidence="6">
    <location>
        <begin position="104"/>
        <end position="120"/>
    </location>
</feature>
<accession>A0ABU8DZD8</accession>
<keyword evidence="3 6" id="KW-1133">Transmembrane helix</keyword>
<evidence type="ECO:0000256" key="1">
    <source>
        <dbReference type="ARBA" id="ARBA00004141"/>
    </source>
</evidence>
<comment type="subcellular location">
    <subcellularLocation>
        <location evidence="1">Membrane</location>
        <topology evidence="1">Multi-pass membrane protein</topology>
    </subcellularLocation>
</comment>
<keyword evidence="8" id="KW-0436">Ligase</keyword>
<evidence type="ECO:0000313" key="9">
    <source>
        <dbReference type="Proteomes" id="UP001361570"/>
    </source>
</evidence>
<feature type="transmembrane region" description="Helical" evidence="6">
    <location>
        <begin position="408"/>
        <end position="427"/>
    </location>
</feature>
<evidence type="ECO:0000259" key="7">
    <source>
        <dbReference type="Pfam" id="PF04932"/>
    </source>
</evidence>
<feature type="transmembrane region" description="Helical" evidence="6">
    <location>
        <begin position="346"/>
        <end position="366"/>
    </location>
</feature>
<evidence type="ECO:0000256" key="4">
    <source>
        <dbReference type="ARBA" id="ARBA00023136"/>
    </source>
</evidence>
<evidence type="ECO:0000256" key="6">
    <source>
        <dbReference type="SAM" id="Phobius"/>
    </source>
</evidence>
<keyword evidence="2 6" id="KW-0812">Transmembrane</keyword>
<evidence type="ECO:0000313" key="8">
    <source>
        <dbReference type="EMBL" id="MEI4273213.1"/>
    </source>
</evidence>
<feature type="transmembrane region" description="Helical" evidence="6">
    <location>
        <begin position="78"/>
        <end position="98"/>
    </location>
</feature>
<feature type="transmembrane region" description="Helical" evidence="6">
    <location>
        <begin position="200"/>
        <end position="218"/>
    </location>
</feature>
<feature type="transmembrane region" description="Helical" evidence="6">
    <location>
        <begin position="132"/>
        <end position="150"/>
    </location>
</feature>
<dbReference type="EMBL" id="JBAPLU010000018">
    <property type="protein sequence ID" value="MEI4273213.1"/>
    <property type="molecule type" value="Genomic_DNA"/>
</dbReference>
<feature type="region of interest" description="Disordered" evidence="5">
    <location>
        <begin position="446"/>
        <end position="474"/>
    </location>
</feature>
<dbReference type="Proteomes" id="UP001361570">
    <property type="component" value="Unassembled WGS sequence"/>
</dbReference>
<feature type="domain" description="O-antigen ligase-related" evidence="7">
    <location>
        <begin position="208"/>
        <end position="352"/>
    </location>
</feature>
<feature type="transmembrane region" description="Helical" evidence="6">
    <location>
        <begin position="46"/>
        <end position="66"/>
    </location>
</feature>
<comment type="caution">
    <text evidence="8">The sequence shown here is derived from an EMBL/GenBank/DDBJ whole genome shotgun (WGS) entry which is preliminary data.</text>
</comment>
<organism evidence="8 9">
    <name type="scientific">Klenkia sesuvii</name>
    <dbReference type="NCBI Taxonomy" id="3103137"/>
    <lineage>
        <taxon>Bacteria</taxon>
        <taxon>Bacillati</taxon>
        <taxon>Actinomycetota</taxon>
        <taxon>Actinomycetes</taxon>
        <taxon>Geodermatophilales</taxon>
        <taxon>Geodermatophilaceae</taxon>
        <taxon>Klenkia</taxon>
    </lineage>
</organism>
<evidence type="ECO:0000256" key="3">
    <source>
        <dbReference type="ARBA" id="ARBA00022989"/>
    </source>
</evidence>
<name>A0ABU8DZD8_9ACTN</name>
<dbReference type="InterPro" id="IPR007016">
    <property type="entry name" value="O-antigen_ligase-rel_domated"/>
</dbReference>